<keyword evidence="4" id="KW-1185">Reference proteome</keyword>
<feature type="region of interest" description="Disordered" evidence="1">
    <location>
        <begin position="163"/>
        <end position="321"/>
    </location>
</feature>
<reference evidence="3 4" key="1">
    <citation type="submission" date="2017-12" db="EMBL/GenBank/DDBJ databases">
        <title>Sequencing, de novo assembly and annotation of complete genome of a new Thraustochytrid species, strain FCC1311.</title>
        <authorList>
            <person name="Sedici K."/>
            <person name="Godart F."/>
            <person name="Aiese Cigliano R."/>
            <person name="Sanseverino W."/>
            <person name="Barakat M."/>
            <person name="Ortet P."/>
            <person name="Marechal E."/>
            <person name="Cagnac O."/>
            <person name="Amato A."/>
        </authorList>
    </citation>
    <scope>NUCLEOTIDE SEQUENCE [LARGE SCALE GENOMIC DNA]</scope>
</reference>
<dbReference type="SUPFAM" id="SSF50729">
    <property type="entry name" value="PH domain-like"/>
    <property type="match status" value="1"/>
</dbReference>
<dbReference type="PANTHER" id="PTHR12847:SF9">
    <property type="entry name" value="NECAP-LIKE PROTEIN CG9132"/>
    <property type="match status" value="1"/>
</dbReference>
<evidence type="ECO:0000313" key="4">
    <source>
        <dbReference type="Proteomes" id="UP000241890"/>
    </source>
</evidence>
<evidence type="ECO:0000313" key="3">
    <source>
        <dbReference type="EMBL" id="GBG27394.1"/>
    </source>
</evidence>
<organism evidence="3 4">
    <name type="scientific">Hondaea fermentalgiana</name>
    <dbReference type="NCBI Taxonomy" id="2315210"/>
    <lineage>
        <taxon>Eukaryota</taxon>
        <taxon>Sar</taxon>
        <taxon>Stramenopiles</taxon>
        <taxon>Bigyra</taxon>
        <taxon>Labyrinthulomycetes</taxon>
        <taxon>Thraustochytrida</taxon>
        <taxon>Thraustochytriidae</taxon>
        <taxon>Hondaea</taxon>
    </lineage>
</organism>
<accession>A0A2R5GHP2</accession>
<evidence type="ECO:0000256" key="1">
    <source>
        <dbReference type="SAM" id="MobiDB-lite"/>
    </source>
</evidence>
<proteinExistence type="predicted"/>
<dbReference type="AlphaFoldDB" id="A0A2R5GHP2"/>
<dbReference type="InterPro" id="IPR011993">
    <property type="entry name" value="PH-like_dom_sf"/>
</dbReference>
<dbReference type="GO" id="GO:0030125">
    <property type="term" value="C:clathrin vesicle coat"/>
    <property type="evidence" value="ECO:0007669"/>
    <property type="project" value="TreeGrafter"/>
</dbReference>
<feature type="compositionally biased region" description="Low complexity" evidence="1">
    <location>
        <begin position="275"/>
        <end position="308"/>
    </location>
</feature>
<comment type="caution">
    <text evidence="3">The sequence shown here is derived from an EMBL/GenBank/DDBJ whole genome shotgun (WGS) entry which is preliminary data.</text>
</comment>
<dbReference type="PANTHER" id="PTHR12847">
    <property type="entry name" value="ATP-BINDING CASSETTE ABC TRANSPORTER-RELATED"/>
    <property type="match status" value="1"/>
</dbReference>
<dbReference type="GO" id="GO:0006897">
    <property type="term" value="P:endocytosis"/>
    <property type="evidence" value="ECO:0007669"/>
    <property type="project" value="InterPro"/>
</dbReference>
<protein>
    <submittedName>
        <fullName evidence="3">Adaptin ear-binding coat-associated protein 1</fullName>
    </submittedName>
</protein>
<dbReference type="CDD" id="cd13228">
    <property type="entry name" value="PHear_NECAP"/>
    <property type="match status" value="1"/>
</dbReference>
<name>A0A2R5GHP2_9STRA</name>
<dbReference type="Gene3D" id="2.30.29.30">
    <property type="entry name" value="Pleckstrin-homology domain (PH domain)/Phosphotyrosine-binding domain (PTB)"/>
    <property type="match status" value="1"/>
</dbReference>
<sequence>MSGAQPTGPQDEDTAAVLHLLTIKEVFVYKIPPLQGSRGHHAADWNLDKPALTGQLRVISKGDKVYLQILQLPESSAGLPQLFASCPIKLDTDASKPASKLDYFVQSVVDSSRYFVIRVQDEVSKRHAYIGIGFQERQSAFDLRAALDDEVRRISRGEHLLAAEDDESNDLPPVDAPPAVDRSLKEGETIKVKLNIGGSGTARKKPGAKTGGSLKLKPPKSSSRVRAPPGTTAATPAVAPAAAPAAAPAPAPAPAPASSAPDLGDSFAGLSLAQSATESVTSSVPPTTSSFEVSSGSQAETAATASASDPFDEFDFGEFQS</sequence>
<feature type="compositionally biased region" description="Acidic residues" evidence="1">
    <location>
        <begin position="310"/>
        <end position="321"/>
    </location>
</feature>
<dbReference type="EMBL" id="BEYU01000030">
    <property type="protein sequence ID" value="GBG27394.1"/>
    <property type="molecule type" value="Genomic_DNA"/>
</dbReference>
<dbReference type="InterPro" id="IPR012466">
    <property type="entry name" value="NECAP_PHear"/>
</dbReference>
<dbReference type="OrthoDB" id="10265489at2759"/>
<feature type="compositionally biased region" description="Basic and acidic residues" evidence="1">
    <location>
        <begin position="182"/>
        <end position="191"/>
    </location>
</feature>
<gene>
    <name evidence="3" type="ORF">FCC1311_036162</name>
</gene>
<feature type="compositionally biased region" description="Low complexity" evidence="1">
    <location>
        <begin position="213"/>
        <end position="246"/>
    </location>
</feature>
<dbReference type="Pfam" id="PF07933">
    <property type="entry name" value="DUF1681"/>
    <property type="match status" value="1"/>
</dbReference>
<feature type="domain" description="NECAP PHear" evidence="2">
    <location>
        <begin position="20"/>
        <end position="194"/>
    </location>
</feature>
<dbReference type="Proteomes" id="UP000241890">
    <property type="component" value="Unassembled WGS sequence"/>
</dbReference>
<evidence type="ECO:0000259" key="2">
    <source>
        <dbReference type="Pfam" id="PF07933"/>
    </source>
</evidence>
<dbReference type="InParanoid" id="A0A2R5GHP2"/>